<dbReference type="Gene3D" id="2.70.50.70">
    <property type="match status" value="1"/>
</dbReference>
<feature type="region of interest" description="Disordered" evidence="1">
    <location>
        <begin position="1071"/>
        <end position="1099"/>
    </location>
</feature>
<feature type="compositionally biased region" description="Basic and acidic residues" evidence="1">
    <location>
        <begin position="500"/>
        <end position="517"/>
    </location>
</feature>
<feature type="compositionally biased region" description="Basic and acidic residues" evidence="1">
    <location>
        <begin position="1"/>
        <end position="12"/>
    </location>
</feature>
<accession>A0A0B8MZD7</accession>
<name>A0A0B8MZD7_TALPI</name>
<evidence type="ECO:0000313" key="2">
    <source>
        <dbReference type="EMBL" id="GAM43570.1"/>
    </source>
</evidence>
<feature type="compositionally biased region" description="Polar residues" evidence="1">
    <location>
        <begin position="868"/>
        <end position="890"/>
    </location>
</feature>
<gene>
    <name evidence="2" type="ORF">TCE0_056f18489</name>
</gene>
<proteinExistence type="predicted"/>
<feature type="compositionally biased region" description="Basic residues" evidence="1">
    <location>
        <begin position="472"/>
        <end position="482"/>
    </location>
</feature>
<protein>
    <submittedName>
        <fullName evidence="2">Uncharacterized protein</fullName>
    </submittedName>
</protein>
<dbReference type="PANTHER" id="PTHR36182">
    <property type="entry name" value="PROTEIN, PUTATIVE (AFU_ORTHOLOGUE AFUA_6G10930)-RELATED"/>
    <property type="match status" value="1"/>
</dbReference>
<feature type="compositionally biased region" description="Basic and acidic residues" evidence="1">
    <location>
        <begin position="1085"/>
        <end position="1099"/>
    </location>
</feature>
<dbReference type="PANTHER" id="PTHR36182:SF1">
    <property type="entry name" value="PROTEIN, PUTATIVE (AFU_ORTHOLOGUE AFUA_6G10930)-RELATED"/>
    <property type="match status" value="1"/>
</dbReference>
<dbReference type="AlphaFoldDB" id="A0A0B8MZD7"/>
<feature type="region of interest" description="Disordered" evidence="1">
    <location>
        <begin position="851"/>
        <end position="890"/>
    </location>
</feature>
<feature type="region of interest" description="Disordered" evidence="1">
    <location>
        <begin position="452"/>
        <end position="541"/>
    </location>
</feature>
<keyword evidence="3" id="KW-1185">Reference proteome</keyword>
<dbReference type="EMBL" id="DF933852">
    <property type="protein sequence ID" value="GAM43570.1"/>
    <property type="molecule type" value="Genomic_DNA"/>
</dbReference>
<evidence type="ECO:0000256" key="1">
    <source>
        <dbReference type="SAM" id="MobiDB-lite"/>
    </source>
</evidence>
<feature type="region of interest" description="Disordered" evidence="1">
    <location>
        <begin position="1"/>
        <end position="60"/>
    </location>
</feature>
<reference evidence="3" key="1">
    <citation type="journal article" date="2015" name="Genome Announc.">
        <title>Draft genome sequence of Talaromyces cellulolyticus strain Y-94, a source of lignocellulosic biomass-degrading enzymes.</title>
        <authorList>
            <person name="Fujii T."/>
            <person name="Koike H."/>
            <person name="Sawayama S."/>
            <person name="Yano S."/>
            <person name="Inoue H."/>
        </authorList>
    </citation>
    <scope>NUCLEOTIDE SEQUENCE [LARGE SCALE GENOMIC DNA]</scope>
    <source>
        <strain evidence="3">Y-94</strain>
    </source>
</reference>
<sequence>MAFDNDPSHDTDGAGTQERPPLQSPIDLAVPMQGGQKRSRQSLSPNTHLHERAKKSHEKLQGVLSTEDYIAPQTLWELVENYDGGDCSQLCFRVLEKAGKRLSPQRFLDCPEHMEVDEAKMRQVVAKLHTIVSGLTGHYQEPVRQIVTALNLNENEPRQLAEERPRVTHEKPETPALPADLHKIYDEATPLIHGLFESPRSHEGLDAANDTINGRWGTGFAIQYEKFVEYCAEAQRLAAKFRRNPAEFDEKDLRHLNHAVKRFVEDHEYPILWRIRFGIREHGLMRSTPSLKAPGELIYTEWKCCLSFDVPRIDAPQGDAVLTYREVTRKCPNKRYFKVSNFILRPRSNTRICTIQSGSAIGREFMQEFNKLPHKPIPFGDSKDDDLSQLAKFYHGIRLVACSWKADKQVQAELEFVKRDEHGASERWARWLSRGKIQKMLGRIKADREIGQIFTDESQTPPWTKAIDSKTRQPRRPRRPRQSRPSTHPPESQPALRSFSDVEKQVTKLSREVRHQNELIYVRQDEGGSPESPPTRPVVRPQAAAETDGWVGLRHAGKSVYFGSDKTSSLNLVAGPSVLESTRKTPSSHGVVSTVSARVDGLEAHFFAPPRETAAWAIVITMSWSLPAVIFSLAVSAHMQLRDPLPVRSPLNPHIVSPDYNYKNPLAASGADFPCKGYQHDPFTPSATYVPGGSYELLLDGVATHGGGSCQVSLSFDEGQTFRVIKSILGDCPSARHYPFVIPVDAPPGPALLGWTWFNRLGIREMYMNCAQILISEASGPSPSRSGSPRLRAPDPLQRLPSIFIANVNGPGQCTTIEGQAVRFPLPGAEVEGMADGPGFVCQGSAPFLVGSRGESETATAPAPWRSAPSTGLTSASRSPEPTSSGSIGSPWSCHDGYGIELSSATNPYGMGRDVRLEFSHESLRGLQPLADRLATLNIELSPLTHTSTPAEQRWRHGWRKNANKIKSVSGKMKEPEIQPLLHRDPLVNVQECADGKTALYSVGFILGFRLRQTLDMVDVSEMEAYVSHLQNVSAAWKCDGGGVVHVIARRCAMYVLTESKKTNRRLAKLRQERSAPYPQQPDSSENRSRIVNESRLDV</sequence>
<dbReference type="Proteomes" id="UP000053095">
    <property type="component" value="Unassembled WGS sequence"/>
</dbReference>
<evidence type="ECO:0000313" key="3">
    <source>
        <dbReference type="Proteomes" id="UP000053095"/>
    </source>
</evidence>
<organism evidence="2 3">
    <name type="scientific">Talaromyces pinophilus</name>
    <name type="common">Penicillium pinophilum</name>
    <dbReference type="NCBI Taxonomy" id="128442"/>
    <lineage>
        <taxon>Eukaryota</taxon>
        <taxon>Fungi</taxon>
        <taxon>Dikarya</taxon>
        <taxon>Ascomycota</taxon>
        <taxon>Pezizomycotina</taxon>
        <taxon>Eurotiomycetes</taxon>
        <taxon>Eurotiomycetidae</taxon>
        <taxon>Eurotiales</taxon>
        <taxon>Trichocomaceae</taxon>
        <taxon>Talaromyces</taxon>
        <taxon>Talaromyces sect. Talaromyces</taxon>
    </lineage>
</organism>